<proteinExistence type="predicted"/>
<dbReference type="AlphaFoldDB" id="A0A653DZ04"/>
<feature type="non-terminal residue" evidence="2">
    <location>
        <position position="159"/>
    </location>
</feature>
<accession>A0A653DZ04</accession>
<reference evidence="2 3" key="1">
    <citation type="submission" date="2019-01" db="EMBL/GenBank/DDBJ databases">
        <authorList>
            <person name="Sayadi A."/>
        </authorList>
    </citation>
    <scope>NUCLEOTIDE SEQUENCE [LARGE SCALE GENOMIC DNA]</scope>
</reference>
<feature type="signal peptide" evidence="1">
    <location>
        <begin position="1"/>
        <end position="24"/>
    </location>
</feature>
<protein>
    <submittedName>
        <fullName evidence="2">Uncharacterized protein</fullName>
    </submittedName>
</protein>
<keyword evidence="1" id="KW-0732">Signal</keyword>
<evidence type="ECO:0000313" key="2">
    <source>
        <dbReference type="EMBL" id="VEN64541.1"/>
    </source>
</evidence>
<gene>
    <name evidence="2" type="ORF">CALMAC_LOCUS21037</name>
</gene>
<name>A0A653DZ04_CALMS</name>
<evidence type="ECO:0000256" key="1">
    <source>
        <dbReference type="SAM" id="SignalP"/>
    </source>
</evidence>
<dbReference type="EMBL" id="CAACVG010015523">
    <property type="protein sequence ID" value="VEN64541.1"/>
    <property type="molecule type" value="Genomic_DNA"/>
</dbReference>
<sequence>MKRRLMRNLLSALVIVATVTFAYSEDTPLTVEGISAGNEIVSTKICDIGDKNEEKCNATTTEQTKDVKQGSEEKKTNFKQGKALNFSTNINSDDHNILYTTTSEKNILNHHNIEDIDLSDVSIDEDDANEDGEAFHSKILAPKMAFSNGSTHLIRGKIE</sequence>
<dbReference type="Proteomes" id="UP000410492">
    <property type="component" value="Unassembled WGS sequence"/>
</dbReference>
<keyword evidence="3" id="KW-1185">Reference proteome</keyword>
<organism evidence="2 3">
    <name type="scientific">Callosobruchus maculatus</name>
    <name type="common">Southern cowpea weevil</name>
    <name type="synonym">Pulse bruchid</name>
    <dbReference type="NCBI Taxonomy" id="64391"/>
    <lineage>
        <taxon>Eukaryota</taxon>
        <taxon>Metazoa</taxon>
        <taxon>Ecdysozoa</taxon>
        <taxon>Arthropoda</taxon>
        <taxon>Hexapoda</taxon>
        <taxon>Insecta</taxon>
        <taxon>Pterygota</taxon>
        <taxon>Neoptera</taxon>
        <taxon>Endopterygota</taxon>
        <taxon>Coleoptera</taxon>
        <taxon>Polyphaga</taxon>
        <taxon>Cucujiformia</taxon>
        <taxon>Chrysomeloidea</taxon>
        <taxon>Chrysomelidae</taxon>
        <taxon>Bruchinae</taxon>
        <taxon>Bruchini</taxon>
        <taxon>Callosobruchus</taxon>
    </lineage>
</organism>
<feature type="chain" id="PRO_5024906389" evidence="1">
    <location>
        <begin position="25"/>
        <end position="159"/>
    </location>
</feature>
<evidence type="ECO:0000313" key="3">
    <source>
        <dbReference type="Proteomes" id="UP000410492"/>
    </source>
</evidence>